<dbReference type="InterPro" id="IPR011250">
    <property type="entry name" value="OMP/PagP_B-barrel"/>
</dbReference>
<dbReference type="EMBL" id="JAGJCF010000004">
    <property type="protein sequence ID" value="MBP0615598.1"/>
    <property type="molecule type" value="Genomic_DNA"/>
</dbReference>
<sequence>MSRSRGEVLKRMLLAAACAAMWPGPVNGQQLLSDDALRETVEPLPSETRLADPNADLIESLGADDQQTLTAPDEKGEDPARLRSVPDPASPDTTESDAASDDAVPTPRQSFDLDDGAPSLLSPDGPARSAQPSNTAATPLAADGASEDDARGVAADERTGTSRSKEDLPSLANPTLGAGIADEALPARSTLRSNQAAETVDRIRRLNQADDGDPFAPVGIRAGTFILYPELIQTIGFSNNLENDTTNTKGAFTETILSSRLVSDWSSNEAEFNSRLAYRQNFAGDAKENPSAAVDGRLRLDISHDTVATLRGAIDFDREDYSDVLDDTALSGRAGVVSSSLAAELSHDFHPVSVAGTLTVARKSYFSLPEGSIDEDYTTLTAALRAGYDLSPAIQPFVEASVGRRIFDVADPAERDGPGRNAWLPAMRAGVGIDLRDKLKGEVALGYAFNVPDDASVETMGALTVDANLVWSPRRGTDVTLSGRTSFEPELTGLSSTTNYETSLAIAHSLGARTTLTAAATLGYEDSTLENEDKLLLSGVAGFNYWLNRQLALTGSYEHRRSFAVLPGNRYSADTVKLGVTLQR</sequence>
<reference evidence="3 4" key="1">
    <citation type="submission" date="2021-04" db="EMBL/GenBank/DDBJ databases">
        <title>Whole genome sequence of Jiella sp. KSK16Y-1.</title>
        <authorList>
            <person name="Tuo L."/>
        </authorList>
    </citation>
    <scope>NUCLEOTIDE SEQUENCE [LARGE SCALE GENOMIC DNA]</scope>
    <source>
        <strain evidence="3 4">KSK16Y-1</strain>
    </source>
</reference>
<name>A0ABS4BFQ6_9HYPH</name>
<feature type="region of interest" description="Disordered" evidence="1">
    <location>
        <begin position="39"/>
        <end position="196"/>
    </location>
</feature>
<evidence type="ECO:0000313" key="4">
    <source>
        <dbReference type="Proteomes" id="UP000678276"/>
    </source>
</evidence>
<protein>
    <submittedName>
        <fullName evidence="3">Outer membrane beta-barrel protein</fullName>
    </submittedName>
</protein>
<gene>
    <name evidence="3" type="ORF">J6595_08400</name>
</gene>
<accession>A0ABS4BFQ6</accession>
<dbReference type="InterPro" id="IPR018759">
    <property type="entry name" value="BBP2_2"/>
</dbReference>
<feature type="chain" id="PRO_5045363638" evidence="2">
    <location>
        <begin position="29"/>
        <end position="584"/>
    </location>
</feature>
<keyword evidence="2" id="KW-0732">Signal</keyword>
<dbReference type="SUPFAM" id="SSF56925">
    <property type="entry name" value="OMPA-like"/>
    <property type="match status" value="1"/>
</dbReference>
<proteinExistence type="predicted"/>
<organism evidence="3 4">
    <name type="scientific">Jiella mangrovi</name>
    <dbReference type="NCBI Taxonomy" id="2821407"/>
    <lineage>
        <taxon>Bacteria</taxon>
        <taxon>Pseudomonadati</taxon>
        <taxon>Pseudomonadota</taxon>
        <taxon>Alphaproteobacteria</taxon>
        <taxon>Hyphomicrobiales</taxon>
        <taxon>Aurantimonadaceae</taxon>
        <taxon>Jiella</taxon>
    </lineage>
</organism>
<dbReference type="RefSeq" id="WP_209594006.1">
    <property type="nucleotide sequence ID" value="NZ_JAGJCF010000004.1"/>
</dbReference>
<feature type="compositionally biased region" description="Basic and acidic residues" evidence="1">
    <location>
        <begin position="148"/>
        <end position="168"/>
    </location>
</feature>
<feature type="signal peptide" evidence="2">
    <location>
        <begin position="1"/>
        <end position="28"/>
    </location>
</feature>
<evidence type="ECO:0000313" key="3">
    <source>
        <dbReference type="EMBL" id="MBP0615598.1"/>
    </source>
</evidence>
<keyword evidence="4" id="KW-1185">Reference proteome</keyword>
<dbReference type="Pfam" id="PF10082">
    <property type="entry name" value="BBP2_2"/>
    <property type="match status" value="1"/>
</dbReference>
<feature type="compositionally biased region" description="Basic and acidic residues" evidence="1">
    <location>
        <begin position="72"/>
        <end position="81"/>
    </location>
</feature>
<evidence type="ECO:0000256" key="1">
    <source>
        <dbReference type="SAM" id="MobiDB-lite"/>
    </source>
</evidence>
<comment type="caution">
    <text evidence="3">The sequence shown here is derived from an EMBL/GenBank/DDBJ whole genome shotgun (WGS) entry which is preliminary data.</text>
</comment>
<dbReference type="Proteomes" id="UP000678276">
    <property type="component" value="Unassembled WGS sequence"/>
</dbReference>
<evidence type="ECO:0000256" key="2">
    <source>
        <dbReference type="SAM" id="SignalP"/>
    </source>
</evidence>